<organism evidence="2 3">
    <name type="scientific">Parvularcula mediterranea</name>
    <dbReference type="NCBI Taxonomy" id="2732508"/>
    <lineage>
        <taxon>Bacteria</taxon>
        <taxon>Pseudomonadati</taxon>
        <taxon>Pseudomonadota</taxon>
        <taxon>Alphaproteobacteria</taxon>
        <taxon>Parvularculales</taxon>
        <taxon>Parvularculaceae</taxon>
        <taxon>Parvularcula</taxon>
    </lineage>
</organism>
<feature type="chain" id="PRO_5030921630" evidence="1">
    <location>
        <begin position="23"/>
        <end position="165"/>
    </location>
</feature>
<name>A0A7Y3RII8_9PROT</name>
<accession>A0A7Y3RII8</accession>
<dbReference type="PROSITE" id="PS51257">
    <property type="entry name" value="PROKAR_LIPOPROTEIN"/>
    <property type="match status" value="1"/>
</dbReference>
<keyword evidence="3" id="KW-1185">Reference proteome</keyword>
<protein>
    <submittedName>
        <fullName evidence="2">Uncharacterized protein</fullName>
    </submittedName>
</protein>
<dbReference type="RefSeq" id="WP_173195602.1">
    <property type="nucleotide sequence ID" value="NZ_JABFCX010000001.1"/>
</dbReference>
<proteinExistence type="predicted"/>
<evidence type="ECO:0000256" key="1">
    <source>
        <dbReference type="SAM" id="SignalP"/>
    </source>
</evidence>
<sequence>MRLHLGFIILALLAACATAVSSDDRAWSQIDRVTEVTYLGNNRLEISSQKPLAMGTKDMERAMLARAAGETLRRGGEAFAIVKVDYGQRLSLPSPDYAPLGRTWIGTYEALLMERERDTEAMGRITSARYIVRMLPEEDVGLRQSFDAEETYSALVDAWIEEKRL</sequence>
<evidence type="ECO:0000313" key="2">
    <source>
        <dbReference type="EMBL" id="NNU14729.1"/>
    </source>
</evidence>
<dbReference type="Proteomes" id="UP000536835">
    <property type="component" value="Unassembled WGS sequence"/>
</dbReference>
<feature type="signal peptide" evidence="1">
    <location>
        <begin position="1"/>
        <end position="22"/>
    </location>
</feature>
<gene>
    <name evidence="2" type="ORF">HK107_00140</name>
</gene>
<dbReference type="AlphaFoldDB" id="A0A7Y3RII8"/>
<evidence type="ECO:0000313" key="3">
    <source>
        <dbReference type="Proteomes" id="UP000536835"/>
    </source>
</evidence>
<comment type="caution">
    <text evidence="2">The sequence shown here is derived from an EMBL/GenBank/DDBJ whole genome shotgun (WGS) entry which is preliminary data.</text>
</comment>
<keyword evidence="1" id="KW-0732">Signal</keyword>
<dbReference type="EMBL" id="JABFCX010000001">
    <property type="protein sequence ID" value="NNU14729.1"/>
    <property type="molecule type" value="Genomic_DNA"/>
</dbReference>
<reference evidence="2 3" key="1">
    <citation type="submission" date="2020-05" db="EMBL/GenBank/DDBJ databases">
        <title>Parvularcula mediterraneae sp. nov., isolated from polypropylene straw from shallow seawater of the seashore of Laganas in Zakynthos island, Greece.</title>
        <authorList>
            <person name="Szabo I."/>
            <person name="Al-Omari J."/>
            <person name="Rado J."/>
            <person name="Szerdahelyi G.S."/>
        </authorList>
    </citation>
    <scope>NUCLEOTIDE SEQUENCE [LARGE SCALE GENOMIC DNA]</scope>
    <source>
        <strain evidence="2 3">ZS-1/3</strain>
    </source>
</reference>